<evidence type="ECO:0000256" key="2">
    <source>
        <dbReference type="ARBA" id="ARBA00001946"/>
    </source>
</evidence>
<dbReference type="HAMAP" id="MF_00060">
    <property type="entry name" value="SurE"/>
    <property type="match status" value="1"/>
</dbReference>
<dbReference type="InterPro" id="IPR036523">
    <property type="entry name" value="SurE-like_sf"/>
</dbReference>
<evidence type="ECO:0000256" key="9">
    <source>
        <dbReference type="HAMAP-Rule" id="MF_00060"/>
    </source>
</evidence>
<comment type="function">
    <text evidence="9">Nucleotidase that shows phosphatase activity on nucleoside 5'-monophosphates.</text>
</comment>
<feature type="binding site" evidence="9">
    <location>
        <position position="16"/>
    </location>
    <ligand>
        <name>a divalent metal cation</name>
        <dbReference type="ChEBI" id="CHEBI:60240"/>
    </ligand>
</feature>
<keyword evidence="8 9" id="KW-0378">Hydrolase</keyword>
<dbReference type="Pfam" id="PF01975">
    <property type="entry name" value="SurE"/>
    <property type="match status" value="1"/>
</dbReference>
<dbReference type="InterPro" id="IPR030048">
    <property type="entry name" value="SurE"/>
</dbReference>
<dbReference type="EMBL" id="JACHEO010000004">
    <property type="protein sequence ID" value="MBB5347461.1"/>
    <property type="molecule type" value="Genomic_DNA"/>
</dbReference>
<evidence type="ECO:0000256" key="4">
    <source>
        <dbReference type="ARBA" id="ARBA00011062"/>
    </source>
</evidence>
<feature type="domain" description="Survival protein SurE-like phosphatase/nucleotidase" evidence="10">
    <location>
        <begin position="10"/>
        <end position="188"/>
    </location>
</feature>
<dbReference type="GO" id="GO:0000166">
    <property type="term" value="F:nucleotide binding"/>
    <property type="evidence" value="ECO:0007669"/>
    <property type="project" value="UniProtKB-KW"/>
</dbReference>
<evidence type="ECO:0000256" key="3">
    <source>
        <dbReference type="ARBA" id="ARBA00004496"/>
    </source>
</evidence>
<dbReference type="NCBIfam" id="TIGR00087">
    <property type="entry name" value="surE"/>
    <property type="match status" value="1"/>
</dbReference>
<keyword evidence="7 9" id="KW-0547">Nucleotide-binding</keyword>
<feature type="binding site" evidence="9">
    <location>
        <position position="46"/>
    </location>
    <ligand>
        <name>a divalent metal cation</name>
        <dbReference type="ChEBI" id="CHEBI:60240"/>
    </ligand>
</feature>
<name>A0A840V2V2_9BACT</name>
<organism evidence="11 12">
    <name type="scientific">Desulfoprunum benzoelyticum</name>
    <dbReference type="NCBI Taxonomy" id="1506996"/>
    <lineage>
        <taxon>Bacteria</taxon>
        <taxon>Pseudomonadati</taxon>
        <taxon>Thermodesulfobacteriota</taxon>
        <taxon>Desulfobulbia</taxon>
        <taxon>Desulfobulbales</taxon>
        <taxon>Desulfobulbaceae</taxon>
        <taxon>Desulfoprunum</taxon>
    </lineage>
</organism>
<protein>
    <recommendedName>
        <fullName evidence="9">5'-nucleotidase SurE</fullName>
        <ecNumber evidence="9">3.1.3.5</ecNumber>
    </recommendedName>
    <alternativeName>
        <fullName evidence="9">Nucleoside 5'-monophosphate phosphohydrolase</fullName>
    </alternativeName>
</protein>
<evidence type="ECO:0000256" key="1">
    <source>
        <dbReference type="ARBA" id="ARBA00000815"/>
    </source>
</evidence>
<evidence type="ECO:0000259" key="10">
    <source>
        <dbReference type="Pfam" id="PF01975"/>
    </source>
</evidence>
<dbReference type="GO" id="GO:0008254">
    <property type="term" value="F:3'-nucleotidase activity"/>
    <property type="evidence" value="ECO:0007669"/>
    <property type="project" value="TreeGrafter"/>
</dbReference>
<dbReference type="GO" id="GO:0008253">
    <property type="term" value="F:5'-nucleotidase activity"/>
    <property type="evidence" value="ECO:0007669"/>
    <property type="project" value="UniProtKB-UniRule"/>
</dbReference>
<reference evidence="11 12" key="1">
    <citation type="submission" date="2020-08" db="EMBL/GenBank/DDBJ databases">
        <title>Genomic Encyclopedia of Type Strains, Phase IV (KMG-IV): sequencing the most valuable type-strain genomes for metagenomic binning, comparative biology and taxonomic classification.</title>
        <authorList>
            <person name="Goeker M."/>
        </authorList>
    </citation>
    <scope>NUCLEOTIDE SEQUENCE [LARGE SCALE GENOMIC DNA]</scope>
    <source>
        <strain evidence="11 12">DSM 28570</strain>
    </source>
</reference>
<dbReference type="RefSeq" id="WP_240191651.1">
    <property type="nucleotide sequence ID" value="NZ_JACHEO010000004.1"/>
</dbReference>
<accession>A0A840V2V2</accession>
<comment type="cofactor">
    <cofactor evidence="9">
        <name>a divalent metal cation</name>
        <dbReference type="ChEBI" id="CHEBI:60240"/>
    </cofactor>
    <text evidence="9">Binds 1 divalent metal cation per subunit.</text>
</comment>
<dbReference type="AlphaFoldDB" id="A0A840V2V2"/>
<feature type="binding site" evidence="9">
    <location>
        <position position="98"/>
    </location>
    <ligand>
        <name>a divalent metal cation</name>
        <dbReference type="ChEBI" id="CHEBI:60240"/>
    </ligand>
</feature>
<evidence type="ECO:0000313" key="11">
    <source>
        <dbReference type="EMBL" id="MBB5347461.1"/>
    </source>
</evidence>
<proteinExistence type="inferred from homology"/>
<dbReference type="EC" id="3.1.3.5" evidence="9"/>
<comment type="cofactor">
    <cofactor evidence="2">
        <name>Mg(2+)</name>
        <dbReference type="ChEBI" id="CHEBI:18420"/>
    </cofactor>
</comment>
<dbReference type="PANTHER" id="PTHR30457:SF12">
    <property type="entry name" value="5'_3'-NUCLEOTIDASE SURE"/>
    <property type="match status" value="1"/>
</dbReference>
<gene>
    <name evidence="9" type="primary">surE</name>
    <name evidence="11" type="ORF">HNQ81_001177</name>
</gene>
<dbReference type="GO" id="GO:0005737">
    <property type="term" value="C:cytoplasm"/>
    <property type="evidence" value="ECO:0007669"/>
    <property type="project" value="UniProtKB-SubCell"/>
</dbReference>
<dbReference type="PANTHER" id="PTHR30457">
    <property type="entry name" value="5'-NUCLEOTIDASE SURE"/>
    <property type="match status" value="1"/>
</dbReference>
<keyword evidence="12" id="KW-1185">Reference proteome</keyword>
<dbReference type="FunFam" id="3.40.1210.10:FF:000001">
    <property type="entry name" value="5'/3'-nucleotidase SurE"/>
    <property type="match status" value="1"/>
</dbReference>
<comment type="similarity">
    <text evidence="4 9">Belongs to the SurE nucleotidase family.</text>
</comment>
<comment type="caution">
    <text evidence="11">The sequence shown here is derived from an EMBL/GenBank/DDBJ whole genome shotgun (WGS) entry which is preliminary data.</text>
</comment>
<dbReference type="Gene3D" id="3.40.1210.10">
    <property type="entry name" value="Survival protein SurE-like phosphatase/nucleotidase"/>
    <property type="match status" value="1"/>
</dbReference>
<evidence type="ECO:0000313" key="12">
    <source>
        <dbReference type="Proteomes" id="UP000539642"/>
    </source>
</evidence>
<comment type="catalytic activity">
    <reaction evidence="1 9">
        <text>a ribonucleoside 5'-phosphate + H2O = a ribonucleoside + phosphate</text>
        <dbReference type="Rhea" id="RHEA:12484"/>
        <dbReference type="ChEBI" id="CHEBI:15377"/>
        <dbReference type="ChEBI" id="CHEBI:18254"/>
        <dbReference type="ChEBI" id="CHEBI:43474"/>
        <dbReference type="ChEBI" id="CHEBI:58043"/>
        <dbReference type="EC" id="3.1.3.5"/>
    </reaction>
</comment>
<dbReference type="GO" id="GO:0046872">
    <property type="term" value="F:metal ion binding"/>
    <property type="evidence" value="ECO:0007669"/>
    <property type="project" value="UniProtKB-UniRule"/>
</dbReference>
<sequence>MPITPAMPLIMVTNDDGIDSPGIVALRDAMTAVGRTIMVAPERDNSAVSHALTMNRPLRIRRRGQDTYTLDGTPTDCVVIGLGKLLETKPDLLVSGINPGPNLGDDISYSGTVSAAIEGTMYGIPSVAFSLVGEPPYDYSLAMRIAIMLAEAVLTDGLPDNTLLNINIPAGKACAGMEITRQGRRLWENSIQETFDPWGRRHYWIGGGTPLRDHGEDTDVAAIRKGLVSITPIHLDLTNHTGLQLLRRTWNLGRMEDRVRSVNSGHEENS</sequence>
<dbReference type="NCBIfam" id="NF001490">
    <property type="entry name" value="PRK00346.1-4"/>
    <property type="match status" value="1"/>
</dbReference>
<feature type="binding site" evidence="9">
    <location>
        <position position="15"/>
    </location>
    <ligand>
        <name>a divalent metal cation</name>
        <dbReference type="ChEBI" id="CHEBI:60240"/>
    </ligand>
</feature>
<dbReference type="GO" id="GO:0004309">
    <property type="term" value="F:exopolyphosphatase activity"/>
    <property type="evidence" value="ECO:0007669"/>
    <property type="project" value="TreeGrafter"/>
</dbReference>
<evidence type="ECO:0000256" key="7">
    <source>
        <dbReference type="ARBA" id="ARBA00022741"/>
    </source>
</evidence>
<dbReference type="SUPFAM" id="SSF64167">
    <property type="entry name" value="SurE-like"/>
    <property type="match status" value="1"/>
</dbReference>
<keyword evidence="6 9" id="KW-0479">Metal-binding</keyword>
<dbReference type="Proteomes" id="UP000539642">
    <property type="component" value="Unassembled WGS sequence"/>
</dbReference>
<evidence type="ECO:0000256" key="6">
    <source>
        <dbReference type="ARBA" id="ARBA00022723"/>
    </source>
</evidence>
<evidence type="ECO:0000256" key="5">
    <source>
        <dbReference type="ARBA" id="ARBA00022490"/>
    </source>
</evidence>
<dbReference type="InterPro" id="IPR002828">
    <property type="entry name" value="SurE-like_Pase/nucleotidase"/>
</dbReference>
<evidence type="ECO:0000256" key="8">
    <source>
        <dbReference type="ARBA" id="ARBA00022801"/>
    </source>
</evidence>
<keyword evidence="5 9" id="KW-0963">Cytoplasm</keyword>
<comment type="subcellular location">
    <subcellularLocation>
        <location evidence="3 9">Cytoplasm</location>
    </subcellularLocation>
</comment>